<organism evidence="2 3">
    <name type="scientific">Chara braunii</name>
    <name type="common">Braun's stonewort</name>
    <dbReference type="NCBI Taxonomy" id="69332"/>
    <lineage>
        <taxon>Eukaryota</taxon>
        <taxon>Viridiplantae</taxon>
        <taxon>Streptophyta</taxon>
        <taxon>Charophyceae</taxon>
        <taxon>Charales</taxon>
        <taxon>Characeae</taxon>
        <taxon>Chara</taxon>
    </lineage>
</organism>
<feature type="region of interest" description="Disordered" evidence="1">
    <location>
        <begin position="223"/>
        <end position="255"/>
    </location>
</feature>
<dbReference type="AlphaFoldDB" id="A0A388L7C3"/>
<evidence type="ECO:0000256" key="1">
    <source>
        <dbReference type="SAM" id="MobiDB-lite"/>
    </source>
</evidence>
<reference evidence="2 3" key="1">
    <citation type="journal article" date="2018" name="Cell">
        <title>The Chara Genome: Secondary Complexity and Implications for Plant Terrestrialization.</title>
        <authorList>
            <person name="Nishiyama T."/>
            <person name="Sakayama H."/>
            <person name="Vries J.D."/>
            <person name="Buschmann H."/>
            <person name="Saint-Marcoux D."/>
            <person name="Ullrich K.K."/>
            <person name="Haas F.B."/>
            <person name="Vanderstraeten L."/>
            <person name="Becker D."/>
            <person name="Lang D."/>
            <person name="Vosolsobe S."/>
            <person name="Rombauts S."/>
            <person name="Wilhelmsson P.K.I."/>
            <person name="Janitza P."/>
            <person name="Kern R."/>
            <person name="Heyl A."/>
            <person name="Rumpler F."/>
            <person name="Villalobos L.I.A.C."/>
            <person name="Clay J.M."/>
            <person name="Skokan R."/>
            <person name="Toyoda A."/>
            <person name="Suzuki Y."/>
            <person name="Kagoshima H."/>
            <person name="Schijlen E."/>
            <person name="Tajeshwar N."/>
            <person name="Catarino B."/>
            <person name="Hetherington A.J."/>
            <person name="Saltykova A."/>
            <person name="Bonnot C."/>
            <person name="Breuninger H."/>
            <person name="Symeonidi A."/>
            <person name="Radhakrishnan G.V."/>
            <person name="Van Nieuwerburgh F."/>
            <person name="Deforce D."/>
            <person name="Chang C."/>
            <person name="Karol K.G."/>
            <person name="Hedrich R."/>
            <person name="Ulvskov P."/>
            <person name="Glockner G."/>
            <person name="Delwiche C.F."/>
            <person name="Petrasek J."/>
            <person name="Van de Peer Y."/>
            <person name="Friml J."/>
            <person name="Beilby M."/>
            <person name="Dolan L."/>
            <person name="Kohara Y."/>
            <person name="Sugano S."/>
            <person name="Fujiyama A."/>
            <person name="Delaux P.-M."/>
            <person name="Quint M."/>
            <person name="TheiBen G."/>
            <person name="Hagemann M."/>
            <person name="Harholt J."/>
            <person name="Dunand C."/>
            <person name="Zachgo S."/>
            <person name="Langdale J."/>
            <person name="Maumus F."/>
            <person name="Straeten D.V.D."/>
            <person name="Gould S.B."/>
            <person name="Rensing S.A."/>
        </authorList>
    </citation>
    <scope>NUCLEOTIDE SEQUENCE [LARGE SCALE GENOMIC DNA]</scope>
    <source>
        <strain evidence="2 3">S276</strain>
    </source>
</reference>
<keyword evidence="3" id="KW-1185">Reference proteome</keyword>
<evidence type="ECO:0000313" key="3">
    <source>
        <dbReference type="Proteomes" id="UP000265515"/>
    </source>
</evidence>
<dbReference type="Gramene" id="GBG78196">
    <property type="protein sequence ID" value="GBG78196"/>
    <property type="gene ID" value="CBR_g26229"/>
</dbReference>
<gene>
    <name evidence="2" type="ORF">CBR_g26229</name>
</gene>
<dbReference type="EMBL" id="BFEA01000288">
    <property type="protein sequence ID" value="GBG78196.1"/>
    <property type="molecule type" value="Genomic_DNA"/>
</dbReference>
<protein>
    <submittedName>
        <fullName evidence="2">Uncharacterized protein</fullName>
    </submittedName>
</protein>
<sequence>MLYAGERPLKEMAASFSLPDLASRFEIGGGTITLVGWVKATMQEMLEVIGELEKGCICQPDALSDRSQMDAWMSHCYDMFDLGCAQGVAQVKSMGGELPESMVVDGHSLLGQSRSPSPPQSALHLTSMTATSISDPLWVTDLLNERAAPSPLADCLVREAQLLLSHSPVESHIISSTRSTTKELSTPTWILESAVNGEHHQRGCLKLKFSVQQSWTMGIKKTSDGSGEIFNPQTMWPAPTGMEKEKTSGVSGEPCNSQTLTPALLWASRRRLVELKPALMGIKKTSGGTGVLFNSQTMTPDASSYGQREDIRGNWGAF</sequence>
<evidence type="ECO:0000313" key="2">
    <source>
        <dbReference type="EMBL" id="GBG78196.1"/>
    </source>
</evidence>
<name>A0A388L7C3_CHABU</name>
<comment type="caution">
    <text evidence="2">The sequence shown here is derived from an EMBL/GenBank/DDBJ whole genome shotgun (WGS) entry which is preliminary data.</text>
</comment>
<accession>A0A388L7C3</accession>
<proteinExistence type="predicted"/>
<dbReference type="Proteomes" id="UP000265515">
    <property type="component" value="Unassembled WGS sequence"/>
</dbReference>